<dbReference type="PANTHER" id="PTHR43875:SF15">
    <property type="entry name" value="TREHALOSE IMPORT ATP-BINDING PROTEIN SUGC"/>
    <property type="match status" value="1"/>
</dbReference>
<accession>A0ABY4DAF3</accession>
<feature type="domain" description="ABC transporter" evidence="7">
    <location>
        <begin position="4"/>
        <end position="236"/>
    </location>
</feature>
<keyword evidence="3" id="KW-0547">Nucleotide-binding</keyword>
<keyword evidence="6" id="KW-0472">Membrane</keyword>
<reference evidence="9" key="1">
    <citation type="journal article" date="2024" name="J Bioinform Genom">
        <title>Complete genome sequence of the type strain bacterium Sphaerochaeta associata GLS2t (VKM B-2742)t.</title>
        <authorList>
            <person name="Troshina O.Y."/>
            <person name="Tepeeva A.N."/>
            <person name="Arzamasceva V.O."/>
            <person name="Whitman W.B."/>
            <person name="Varghese N."/>
            <person name="Shapiro N."/>
            <person name="Woyke T."/>
            <person name="Kripides N.C."/>
            <person name="Vasilenko O.V."/>
        </authorList>
    </citation>
    <scope>NUCLEOTIDE SEQUENCE [LARGE SCALE GENOMIC DNA]</scope>
    <source>
        <strain evidence="9">GLS2T</strain>
    </source>
</reference>
<evidence type="ECO:0000256" key="1">
    <source>
        <dbReference type="ARBA" id="ARBA00022448"/>
    </source>
</evidence>
<dbReference type="SUPFAM" id="SSF50331">
    <property type="entry name" value="MOP-like"/>
    <property type="match status" value="1"/>
</dbReference>
<evidence type="ECO:0000313" key="9">
    <source>
        <dbReference type="Proteomes" id="UP000829708"/>
    </source>
</evidence>
<evidence type="ECO:0000256" key="5">
    <source>
        <dbReference type="ARBA" id="ARBA00022967"/>
    </source>
</evidence>
<dbReference type="InterPro" id="IPR008995">
    <property type="entry name" value="Mo/tungstate-bd_C_term_dom"/>
</dbReference>
<protein>
    <submittedName>
        <fullName evidence="8">ABC transporter ATP-binding protein</fullName>
    </submittedName>
</protein>
<gene>
    <name evidence="8" type="ORF">MUG09_12850</name>
</gene>
<name>A0ABY4DAF3_9SPIR</name>
<proteinExistence type="predicted"/>
<dbReference type="Gene3D" id="2.40.50.140">
    <property type="entry name" value="Nucleic acid-binding proteins"/>
    <property type="match status" value="1"/>
</dbReference>
<sequence>MARIKFENVKKTFGKVCALDGISFEIHDNEFFVLFGPAGAGKTTILNCVAGILIPDEGTISFNDQLMNLVDPARRNVAMVFENYALYPNMTVYDNMASPLRSKLYKTDENTIKEKVYAAAKMMKMENLLERLPSQLSNGQKQRVAMGRALVRDPNVFLMDEPLAHLDAKLRNSMRTELKEMQANLGSTCIYVTHDFMEAMALGDRIAIINKGKIIQIGSGDEIYYMPINEFVASLMGEPQINIIPSTIKVEGNKYNLCFEVLGKKISMEMPVDEKVMVKIGELALRCVDIGIRPQHIQYSFEKIEGYFKATVYSYESIGNKSVIIADCGDYQLRMIAPNGLRVRIDSDIYIHPEIGKSIVFDCESKNYIVRYDEEAVKALATIQEVR</sequence>
<dbReference type="InterPro" id="IPR012340">
    <property type="entry name" value="NA-bd_OB-fold"/>
</dbReference>
<keyword evidence="1" id="KW-0813">Transport</keyword>
<dbReference type="Pfam" id="PF00005">
    <property type="entry name" value="ABC_tran"/>
    <property type="match status" value="1"/>
</dbReference>
<dbReference type="SMART" id="SM00382">
    <property type="entry name" value="AAA"/>
    <property type="match status" value="1"/>
</dbReference>
<keyword evidence="4 8" id="KW-0067">ATP-binding</keyword>
<dbReference type="Proteomes" id="UP000829708">
    <property type="component" value="Chromosome"/>
</dbReference>
<dbReference type="Gene3D" id="2.40.50.100">
    <property type="match status" value="1"/>
</dbReference>
<dbReference type="SUPFAM" id="SSF52540">
    <property type="entry name" value="P-loop containing nucleoside triphosphate hydrolases"/>
    <property type="match status" value="1"/>
</dbReference>
<dbReference type="EMBL" id="CP094929">
    <property type="protein sequence ID" value="UOM50443.1"/>
    <property type="molecule type" value="Genomic_DNA"/>
</dbReference>
<dbReference type="PROSITE" id="PS50893">
    <property type="entry name" value="ABC_TRANSPORTER_2"/>
    <property type="match status" value="1"/>
</dbReference>
<dbReference type="InterPro" id="IPR027417">
    <property type="entry name" value="P-loop_NTPase"/>
</dbReference>
<dbReference type="Gene3D" id="3.40.50.300">
    <property type="entry name" value="P-loop containing nucleotide triphosphate hydrolases"/>
    <property type="match status" value="1"/>
</dbReference>
<evidence type="ECO:0000256" key="3">
    <source>
        <dbReference type="ARBA" id="ARBA00022741"/>
    </source>
</evidence>
<dbReference type="GO" id="GO:0005524">
    <property type="term" value="F:ATP binding"/>
    <property type="evidence" value="ECO:0007669"/>
    <property type="project" value="UniProtKB-KW"/>
</dbReference>
<dbReference type="InterPro" id="IPR047641">
    <property type="entry name" value="ABC_transpr_MalK/UgpC-like"/>
</dbReference>
<evidence type="ECO:0000259" key="7">
    <source>
        <dbReference type="PROSITE" id="PS50893"/>
    </source>
</evidence>
<keyword evidence="2" id="KW-1003">Cell membrane</keyword>
<dbReference type="RefSeq" id="WP_244771834.1">
    <property type="nucleotide sequence ID" value="NZ_CP094929.1"/>
</dbReference>
<evidence type="ECO:0000256" key="6">
    <source>
        <dbReference type="ARBA" id="ARBA00023136"/>
    </source>
</evidence>
<dbReference type="PANTHER" id="PTHR43875">
    <property type="entry name" value="MALTODEXTRIN IMPORT ATP-BINDING PROTEIN MSMX"/>
    <property type="match status" value="1"/>
</dbReference>
<organism evidence="8 9">
    <name type="scientific">Sphaerochaeta associata</name>
    <dbReference type="NCBI Taxonomy" id="1129264"/>
    <lineage>
        <taxon>Bacteria</taxon>
        <taxon>Pseudomonadati</taxon>
        <taxon>Spirochaetota</taxon>
        <taxon>Spirochaetia</taxon>
        <taxon>Spirochaetales</taxon>
        <taxon>Sphaerochaetaceae</taxon>
        <taxon>Sphaerochaeta</taxon>
    </lineage>
</organism>
<dbReference type="CDD" id="cd03301">
    <property type="entry name" value="ABC_MalK_N"/>
    <property type="match status" value="1"/>
</dbReference>
<dbReference type="InterPro" id="IPR003439">
    <property type="entry name" value="ABC_transporter-like_ATP-bd"/>
</dbReference>
<evidence type="ECO:0000256" key="2">
    <source>
        <dbReference type="ARBA" id="ARBA00022475"/>
    </source>
</evidence>
<evidence type="ECO:0000256" key="4">
    <source>
        <dbReference type="ARBA" id="ARBA00022840"/>
    </source>
</evidence>
<keyword evidence="5" id="KW-1278">Translocase</keyword>
<dbReference type="InterPro" id="IPR003593">
    <property type="entry name" value="AAA+_ATPase"/>
</dbReference>
<dbReference type="InterPro" id="IPR015855">
    <property type="entry name" value="ABC_transpr_MalK-like"/>
</dbReference>
<evidence type="ECO:0000313" key="8">
    <source>
        <dbReference type="EMBL" id="UOM50443.1"/>
    </source>
</evidence>
<keyword evidence="9" id="KW-1185">Reference proteome</keyword>